<evidence type="ECO:0000256" key="1">
    <source>
        <dbReference type="SAM" id="MobiDB-lite"/>
    </source>
</evidence>
<gene>
    <name evidence="2" type="ORF">AMEX_G16540</name>
</gene>
<proteinExistence type="predicted"/>
<dbReference type="AlphaFoldDB" id="A0A8T2LF68"/>
<dbReference type="EMBL" id="JAICCE010000013">
    <property type="protein sequence ID" value="KAG9269497.1"/>
    <property type="molecule type" value="Genomic_DNA"/>
</dbReference>
<evidence type="ECO:0000313" key="3">
    <source>
        <dbReference type="Proteomes" id="UP000752171"/>
    </source>
</evidence>
<comment type="caution">
    <text evidence="2">The sequence shown here is derived from an EMBL/GenBank/DDBJ whole genome shotgun (WGS) entry which is preliminary data.</text>
</comment>
<reference evidence="2 3" key="1">
    <citation type="submission" date="2021-07" db="EMBL/GenBank/DDBJ databases">
        <authorList>
            <person name="Imarazene B."/>
            <person name="Zahm M."/>
            <person name="Klopp C."/>
            <person name="Cabau C."/>
            <person name="Beille S."/>
            <person name="Jouanno E."/>
            <person name="Castinel A."/>
            <person name="Lluch J."/>
            <person name="Gil L."/>
            <person name="Kuchtly C."/>
            <person name="Lopez Roques C."/>
            <person name="Donnadieu C."/>
            <person name="Parrinello H."/>
            <person name="Journot L."/>
            <person name="Du K."/>
            <person name="Schartl M."/>
            <person name="Retaux S."/>
            <person name="Guiguen Y."/>
        </authorList>
    </citation>
    <scope>NUCLEOTIDE SEQUENCE [LARGE SCALE GENOMIC DNA]</scope>
    <source>
        <strain evidence="2">Pach_M1</strain>
        <tissue evidence="2">Testis</tissue>
    </source>
</reference>
<organism evidence="2 3">
    <name type="scientific">Astyanax mexicanus</name>
    <name type="common">Blind cave fish</name>
    <name type="synonym">Astyanax fasciatus mexicanus</name>
    <dbReference type="NCBI Taxonomy" id="7994"/>
    <lineage>
        <taxon>Eukaryota</taxon>
        <taxon>Metazoa</taxon>
        <taxon>Chordata</taxon>
        <taxon>Craniata</taxon>
        <taxon>Vertebrata</taxon>
        <taxon>Euteleostomi</taxon>
        <taxon>Actinopterygii</taxon>
        <taxon>Neopterygii</taxon>
        <taxon>Teleostei</taxon>
        <taxon>Ostariophysi</taxon>
        <taxon>Characiformes</taxon>
        <taxon>Characoidei</taxon>
        <taxon>Acestrorhamphidae</taxon>
        <taxon>Acestrorhamphinae</taxon>
        <taxon>Astyanax</taxon>
    </lineage>
</organism>
<dbReference type="Proteomes" id="UP000752171">
    <property type="component" value="Unassembled WGS sequence"/>
</dbReference>
<sequence>MALSGPAEVFAHRRWRSGAAGSSEPELTPTTDFTMALLLQSIYRLRLLHSCGAEGGERMIGDTAGAGEEGNGRENKTITADFSMMGRNR</sequence>
<evidence type="ECO:0000313" key="2">
    <source>
        <dbReference type="EMBL" id="KAG9269497.1"/>
    </source>
</evidence>
<accession>A0A8T2LF68</accession>
<name>A0A8T2LF68_ASTMX</name>
<feature type="region of interest" description="Disordered" evidence="1">
    <location>
        <begin position="60"/>
        <end position="89"/>
    </location>
</feature>
<protein>
    <submittedName>
        <fullName evidence="2">Uncharacterized protein</fullName>
    </submittedName>
</protein>